<proteinExistence type="predicted"/>
<dbReference type="AlphaFoldDB" id="A0A1M6TA67"/>
<reference evidence="2" key="1">
    <citation type="submission" date="2016-11" db="EMBL/GenBank/DDBJ databases">
        <authorList>
            <person name="Varghese N."/>
            <person name="Submissions S."/>
        </authorList>
    </citation>
    <scope>NUCLEOTIDE SEQUENCE [LARGE SCALE GENOMIC DNA]</scope>
    <source>
        <strain evidence="2">UWOS</strain>
    </source>
</reference>
<organism evidence="1 2">
    <name type="scientific">Fibrobacter intestinalis</name>
    <dbReference type="NCBI Taxonomy" id="28122"/>
    <lineage>
        <taxon>Bacteria</taxon>
        <taxon>Pseudomonadati</taxon>
        <taxon>Fibrobacterota</taxon>
        <taxon>Fibrobacteria</taxon>
        <taxon>Fibrobacterales</taxon>
        <taxon>Fibrobacteraceae</taxon>
        <taxon>Fibrobacter</taxon>
    </lineage>
</organism>
<dbReference type="RefSeq" id="WP_220387011.1">
    <property type="nucleotide sequence ID" value="NZ_FRAW01000009.1"/>
</dbReference>
<name>A0A1M6TA67_9BACT</name>
<evidence type="ECO:0000313" key="2">
    <source>
        <dbReference type="Proteomes" id="UP000184275"/>
    </source>
</evidence>
<evidence type="ECO:0000313" key="1">
    <source>
        <dbReference type="EMBL" id="SHK53726.1"/>
    </source>
</evidence>
<protein>
    <submittedName>
        <fullName evidence="1">Uncharacterized protein</fullName>
    </submittedName>
</protein>
<dbReference type="Proteomes" id="UP000184275">
    <property type="component" value="Unassembled WGS sequence"/>
</dbReference>
<accession>A0A1M6TA67</accession>
<keyword evidence="2" id="KW-1185">Reference proteome</keyword>
<gene>
    <name evidence="1" type="ORF">SAMN05720469_10939</name>
</gene>
<sequence>MMSLFIMANFTTLKVHSLVSDGKHLFVAGESPEVPMVYMGDYGEPYGNISKGWRTIGSWCKNFQCFQTGGTNSIDIVGDTLYNANWENLLKFPLDKLDSAIADGNDFHWN</sequence>
<dbReference type="EMBL" id="FRAW01000009">
    <property type="protein sequence ID" value="SHK53726.1"/>
    <property type="molecule type" value="Genomic_DNA"/>
</dbReference>